<dbReference type="InterPro" id="IPR026444">
    <property type="entry name" value="Secre_tail"/>
</dbReference>
<proteinExistence type="predicted"/>
<evidence type="ECO:0000313" key="4">
    <source>
        <dbReference type="Proteomes" id="UP000184488"/>
    </source>
</evidence>
<dbReference type="AlphaFoldDB" id="A0A1M6AZS0"/>
<dbReference type="STRING" id="415425.SAMN05444363_0488"/>
<dbReference type="Pfam" id="PF18962">
    <property type="entry name" value="Por_Secre_tail"/>
    <property type="match status" value="1"/>
</dbReference>
<dbReference type="RefSeq" id="WP_073308246.1">
    <property type="nucleotide sequence ID" value="NZ_FQZI01000001.1"/>
</dbReference>
<accession>A0A1M6AZS0</accession>
<dbReference type="NCBIfam" id="TIGR04183">
    <property type="entry name" value="Por_Secre_tail"/>
    <property type="match status" value="1"/>
</dbReference>
<dbReference type="EMBL" id="FQZI01000001">
    <property type="protein sequence ID" value="SHI42004.1"/>
    <property type="molecule type" value="Genomic_DNA"/>
</dbReference>
<evidence type="ECO:0000313" key="3">
    <source>
        <dbReference type="EMBL" id="SHI42004.1"/>
    </source>
</evidence>
<keyword evidence="1" id="KW-0732">Signal</keyword>
<sequence length="556" mass="61685">MRKIIFIFLLLPILGIAQNWEQIIIASGNDSSNPMFFTEYNGELYFNARGTNVSGIGNELYKTNGTQAGTSLVMNLNPNFSGSSYPSNFTVFNGELYFTANDGVHGRELFKTDGTTISLVKDINVGSGSSSNHSDNMMTMLEENGFLYFFAEDTSGTGYDLWETDGTEAGTVKVLELNTNEGSGLNLNFKKLGNSLYFVYTDSNTSHKEIYKYEPLSSNQTSVLNVYPSNNSSGYGYLTIFDNKLFAVADGKIYYTNGATNGFVVLGTNGITAFNKLTVLNDGLFFFGNSSINGNQDVYKCFYNPAENDYRVQLVYDFNAGGSGFLNPLPGSLSDNGIPYFTSLNNKLYFTAREQSSPNGGLVYQIYETDGTTTQIAIPITHSGSPSSRPIYWITANNNKLYFLMSGDNSPEQLWEANPDDGMFTQLSSYTGPTTQPRQIFVRPLKSWNNNIYVEGTTTAEGYELWKFGTGTLSIDEVAFGSKIQIYPNPTQDYLMLNIENIDEYQITVFNAVGQQVNLMINNNSINLTSVPKGIYYITVWNSITEKKITKKIIKS</sequence>
<keyword evidence="4" id="KW-1185">Reference proteome</keyword>
<protein>
    <submittedName>
        <fullName evidence="3">Por secretion system C-terminal sorting domain-containing protein</fullName>
    </submittedName>
</protein>
<reference evidence="4" key="1">
    <citation type="submission" date="2016-11" db="EMBL/GenBank/DDBJ databases">
        <authorList>
            <person name="Varghese N."/>
            <person name="Submissions S."/>
        </authorList>
    </citation>
    <scope>NUCLEOTIDE SEQUENCE [LARGE SCALE GENOMIC DNA]</scope>
    <source>
        <strain evidence="4">DSM 18829</strain>
    </source>
</reference>
<dbReference type="OrthoDB" id="1489153at2"/>
<evidence type="ECO:0000256" key="1">
    <source>
        <dbReference type="ARBA" id="ARBA00022729"/>
    </source>
</evidence>
<dbReference type="SUPFAM" id="SSF63825">
    <property type="entry name" value="YWTD domain"/>
    <property type="match status" value="1"/>
</dbReference>
<evidence type="ECO:0000259" key="2">
    <source>
        <dbReference type="Pfam" id="PF18962"/>
    </source>
</evidence>
<name>A0A1M6AZS0_9FLAO</name>
<organism evidence="3 4">
    <name type="scientific">Flavobacterium terrae</name>
    <dbReference type="NCBI Taxonomy" id="415425"/>
    <lineage>
        <taxon>Bacteria</taxon>
        <taxon>Pseudomonadati</taxon>
        <taxon>Bacteroidota</taxon>
        <taxon>Flavobacteriia</taxon>
        <taxon>Flavobacteriales</taxon>
        <taxon>Flavobacteriaceae</taxon>
        <taxon>Flavobacterium</taxon>
    </lineage>
</organism>
<feature type="domain" description="Secretion system C-terminal sorting" evidence="2">
    <location>
        <begin position="486"/>
        <end position="554"/>
    </location>
</feature>
<gene>
    <name evidence="3" type="ORF">SAMN05444363_0488</name>
</gene>
<dbReference type="Proteomes" id="UP000184488">
    <property type="component" value="Unassembled WGS sequence"/>
</dbReference>